<dbReference type="GO" id="GO:0051082">
    <property type="term" value="F:unfolded protein binding"/>
    <property type="evidence" value="ECO:0007669"/>
    <property type="project" value="TreeGrafter"/>
</dbReference>
<comment type="caution">
    <text evidence="3">The sequence shown here is derived from an EMBL/GenBank/DDBJ whole genome shotgun (WGS) entry which is preliminary data.</text>
</comment>
<dbReference type="AlphaFoldDB" id="A0AAD7PKA6"/>
<dbReference type="Proteomes" id="UP001163823">
    <property type="component" value="Chromosome 8"/>
</dbReference>
<sequence length="218" mass="24980">MEEQEQKRSSEIGEEMEEEEHQYRRRRQQQQQVEEEKDILNFLDSTDSYLTLFDSLSSTLRQGWLDLASARHSMGASRINSSLLDLKLHSAATSLQVTQSDVDPTMVQPCFKLCKWVSSENGSHHSVEDNQQLRYRGTPQSSETANKNTAKDALVDDHVQRARSKSLSVFGTLVSPRLRATQLSFERALEIVVEIANKRSQMLSSFDQLRQEFEDAKI</sequence>
<dbReference type="PANTHER" id="PTHR31996:SF2">
    <property type="entry name" value="COILED-COIL DOMAIN-CONTAINING PROTEIN 115"/>
    <property type="match status" value="1"/>
</dbReference>
<dbReference type="GO" id="GO:0070072">
    <property type="term" value="P:vacuolar proton-transporting V-type ATPase complex assembly"/>
    <property type="evidence" value="ECO:0007669"/>
    <property type="project" value="InterPro"/>
</dbReference>
<evidence type="ECO:0000256" key="2">
    <source>
        <dbReference type="SAM" id="MobiDB-lite"/>
    </source>
</evidence>
<protein>
    <recommendedName>
        <fullName evidence="1">Vacuolar ATPase assembly protein VMA22</fullName>
    </recommendedName>
</protein>
<feature type="region of interest" description="Disordered" evidence="2">
    <location>
        <begin position="1"/>
        <end position="32"/>
    </location>
</feature>
<dbReference type="InterPro" id="IPR040357">
    <property type="entry name" value="Vma22/CCDC115"/>
</dbReference>
<evidence type="ECO:0000313" key="3">
    <source>
        <dbReference type="EMBL" id="KAJ7957989.1"/>
    </source>
</evidence>
<dbReference type="KEGG" id="qsa:O6P43_018782"/>
<feature type="region of interest" description="Disordered" evidence="2">
    <location>
        <begin position="122"/>
        <end position="152"/>
    </location>
</feature>
<gene>
    <name evidence="3" type="ORF">O6P43_018782</name>
</gene>
<proteinExistence type="predicted"/>
<organism evidence="3 4">
    <name type="scientific">Quillaja saponaria</name>
    <name type="common">Soap bark tree</name>
    <dbReference type="NCBI Taxonomy" id="32244"/>
    <lineage>
        <taxon>Eukaryota</taxon>
        <taxon>Viridiplantae</taxon>
        <taxon>Streptophyta</taxon>
        <taxon>Embryophyta</taxon>
        <taxon>Tracheophyta</taxon>
        <taxon>Spermatophyta</taxon>
        <taxon>Magnoliopsida</taxon>
        <taxon>eudicotyledons</taxon>
        <taxon>Gunneridae</taxon>
        <taxon>Pentapetalae</taxon>
        <taxon>rosids</taxon>
        <taxon>fabids</taxon>
        <taxon>Fabales</taxon>
        <taxon>Quillajaceae</taxon>
        <taxon>Quillaja</taxon>
    </lineage>
</organism>
<evidence type="ECO:0000313" key="4">
    <source>
        <dbReference type="Proteomes" id="UP001163823"/>
    </source>
</evidence>
<feature type="compositionally biased region" description="Basic and acidic residues" evidence="2">
    <location>
        <begin position="1"/>
        <end position="11"/>
    </location>
</feature>
<keyword evidence="4" id="KW-1185">Reference proteome</keyword>
<dbReference type="PANTHER" id="PTHR31996">
    <property type="entry name" value="COILED-COIL DOMAIN-CONTAINING PROTEIN 115"/>
    <property type="match status" value="1"/>
</dbReference>
<reference evidence="3" key="1">
    <citation type="journal article" date="2023" name="Science">
        <title>Elucidation of the pathway for biosynthesis of saponin adjuvants from the soapbark tree.</title>
        <authorList>
            <person name="Reed J."/>
            <person name="Orme A."/>
            <person name="El-Demerdash A."/>
            <person name="Owen C."/>
            <person name="Martin L.B.B."/>
            <person name="Misra R.C."/>
            <person name="Kikuchi S."/>
            <person name="Rejzek M."/>
            <person name="Martin A.C."/>
            <person name="Harkess A."/>
            <person name="Leebens-Mack J."/>
            <person name="Louveau T."/>
            <person name="Stephenson M.J."/>
            <person name="Osbourn A."/>
        </authorList>
    </citation>
    <scope>NUCLEOTIDE SEQUENCE</scope>
    <source>
        <strain evidence="3">S10</strain>
    </source>
</reference>
<dbReference type="Pfam" id="PF21730">
    <property type="entry name" value="Vma22_CCDC115"/>
    <property type="match status" value="1"/>
</dbReference>
<feature type="compositionally biased region" description="Polar residues" evidence="2">
    <location>
        <begin position="129"/>
        <end position="148"/>
    </location>
</feature>
<accession>A0AAD7PKA6</accession>
<name>A0AAD7PKA6_QUISA</name>
<dbReference type="EMBL" id="JARAOO010000008">
    <property type="protein sequence ID" value="KAJ7957988.1"/>
    <property type="molecule type" value="Genomic_DNA"/>
</dbReference>
<dbReference type="EMBL" id="JARAOO010000008">
    <property type="protein sequence ID" value="KAJ7957989.1"/>
    <property type="molecule type" value="Genomic_DNA"/>
</dbReference>
<evidence type="ECO:0000256" key="1">
    <source>
        <dbReference type="ARBA" id="ARBA00093634"/>
    </source>
</evidence>